<dbReference type="EMBL" id="FWYC01000025">
    <property type="protein sequence ID" value="SMD25227.1"/>
    <property type="molecule type" value="Genomic_DNA"/>
</dbReference>
<proteinExistence type="predicted"/>
<protein>
    <submittedName>
        <fullName evidence="1">Uncharacterized protein</fullName>
    </submittedName>
</protein>
<dbReference type="AlphaFoldDB" id="A0A1W2FTD2"/>
<evidence type="ECO:0000313" key="1">
    <source>
        <dbReference type="EMBL" id="SMD25227.1"/>
    </source>
</evidence>
<gene>
    <name evidence="1" type="ORF">SAMN05660733_08064</name>
</gene>
<name>A0A1W2FTD2_9PSEU</name>
<accession>A0A1W2FTD2</accession>
<reference evidence="2" key="1">
    <citation type="submission" date="2017-04" db="EMBL/GenBank/DDBJ databases">
        <authorList>
            <person name="Varghese N."/>
            <person name="Submissions S."/>
        </authorList>
    </citation>
    <scope>NUCLEOTIDE SEQUENCE [LARGE SCALE GENOMIC DNA]</scope>
    <source>
        <strain evidence="2">DSM 44073</strain>
    </source>
</reference>
<organism evidence="1 2">
    <name type="scientific">Lentzea albidocapillata</name>
    <dbReference type="NCBI Taxonomy" id="40571"/>
    <lineage>
        <taxon>Bacteria</taxon>
        <taxon>Bacillati</taxon>
        <taxon>Actinomycetota</taxon>
        <taxon>Actinomycetes</taxon>
        <taxon>Pseudonocardiales</taxon>
        <taxon>Pseudonocardiaceae</taxon>
        <taxon>Lentzea</taxon>
    </lineage>
</organism>
<evidence type="ECO:0000313" key="2">
    <source>
        <dbReference type="Proteomes" id="UP000192840"/>
    </source>
</evidence>
<sequence length="149" mass="15950">MIALVERMLQPDFPVEEDAAAVDALTRSTGNPHVYSLIFRPAKGKENMTAEESSTRRWPTAPSNFDWGALVWGRGGSGGAAATNANALLGRSADELSRIPGLDTNSATAWRDFYQKAIVDGRGVANPANATNQARLDLLNDNIHSLGGR</sequence>
<dbReference type="STRING" id="40571.SAMN05660733_08064"/>
<dbReference type="RefSeq" id="WP_030481982.1">
    <property type="nucleotide sequence ID" value="NZ_FWYC01000025.1"/>
</dbReference>
<dbReference type="Proteomes" id="UP000192840">
    <property type="component" value="Unassembled WGS sequence"/>
</dbReference>
<keyword evidence="2" id="KW-1185">Reference proteome</keyword>
<dbReference type="OrthoDB" id="3399356at2"/>